<dbReference type="PANTHER" id="PTHR24201">
    <property type="entry name" value="ANK_REP_REGION DOMAIN-CONTAINING PROTEIN"/>
    <property type="match status" value="1"/>
</dbReference>
<dbReference type="SUPFAM" id="SSF51197">
    <property type="entry name" value="Clavaminate synthase-like"/>
    <property type="match status" value="1"/>
</dbReference>
<evidence type="ECO:0000256" key="3">
    <source>
        <dbReference type="PROSITE-ProRule" id="PRU00023"/>
    </source>
</evidence>
<evidence type="ECO:0000256" key="1">
    <source>
        <dbReference type="ARBA" id="ARBA00022737"/>
    </source>
</evidence>
<dbReference type="Gene3D" id="1.25.40.20">
    <property type="entry name" value="Ankyrin repeat-containing domain"/>
    <property type="match status" value="2"/>
</dbReference>
<evidence type="ECO:0000313" key="6">
    <source>
        <dbReference type="Proteomes" id="UP001152797"/>
    </source>
</evidence>
<gene>
    <name evidence="4" type="ORF">C1SCF055_LOCUS10614</name>
</gene>
<dbReference type="EMBL" id="CAMXCT020000762">
    <property type="protein sequence ID" value="CAL1136334.1"/>
    <property type="molecule type" value="Genomic_DNA"/>
</dbReference>
<feature type="repeat" description="ANK" evidence="3">
    <location>
        <begin position="269"/>
        <end position="301"/>
    </location>
</feature>
<accession>A0A9P1C0P1</accession>
<organism evidence="4">
    <name type="scientific">Cladocopium goreaui</name>
    <dbReference type="NCBI Taxonomy" id="2562237"/>
    <lineage>
        <taxon>Eukaryota</taxon>
        <taxon>Sar</taxon>
        <taxon>Alveolata</taxon>
        <taxon>Dinophyceae</taxon>
        <taxon>Suessiales</taxon>
        <taxon>Symbiodiniaceae</taxon>
        <taxon>Cladocopium</taxon>
    </lineage>
</organism>
<evidence type="ECO:0000313" key="4">
    <source>
        <dbReference type="EMBL" id="CAI3982959.1"/>
    </source>
</evidence>
<reference evidence="5 6" key="2">
    <citation type="submission" date="2024-05" db="EMBL/GenBank/DDBJ databases">
        <authorList>
            <person name="Chen Y."/>
            <person name="Shah S."/>
            <person name="Dougan E. K."/>
            <person name="Thang M."/>
            <person name="Chan C."/>
        </authorList>
    </citation>
    <scope>NUCLEOTIDE SEQUENCE [LARGE SCALE GENOMIC DNA]</scope>
</reference>
<protein>
    <submittedName>
        <fullName evidence="5">JmjC domain-containing protein</fullName>
    </submittedName>
</protein>
<sequence length="459" mass="50188">MGSDTWPSLLSRCDVPRVNVRGMDWAAFNAMPGLRQSGGVMLTGLFDDEELLQWRPEEVLRRHGNETFYADDTRGNYAHPKLGDYVQAQRNERMIFVSDTLRGAFGRAWRFARRARRRKLWEDFAERPIFSVGVRGGAVPRHDGHPETWHALLSGIKAWWLQRPPVAAGAAFEGWEDPCGAIESLLQAPEPGVKLCVQHAGEVLYFGDDVEHSTCSLSAFSLAVGAQGHTETWPALLRAANRGDLKEVQQLLSPSPGLAAALRQRAGRYGHSAVHRAALHGHAEVVRELLRARAELSRDDEGLSPSFLAAFSGHVKVLKALGENVVAERDGKGASPLQWAATQGHLAVVDFLLSRRGDVRATNTLGGGALSAAATTGQAEVVRRLVAARGNMEETDHAGMQPLHWASLHGHLELLRLLLELRASPAKDRKGKTPLDLAQGAARDLLRARPRIKASGNEL</sequence>
<feature type="repeat" description="ANK" evidence="3">
    <location>
        <begin position="398"/>
        <end position="430"/>
    </location>
</feature>
<dbReference type="OrthoDB" id="430364at2759"/>
<evidence type="ECO:0000256" key="2">
    <source>
        <dbReference type="ARBA" id="ARBA00023043"/>
    </source>
</evidence>
<dbReference type="InterPro" id="IPR050776">
    <property type="entry name" value="Ank_Repeat/CDKN_Inhibitor"/>
</dbReference>
<dbReference type="InterPro" id="IPR002110">
    <property type="entry name" value="Ankyrin_rpt"/>
</dbReference>
<dbReference type="Proteomes" id="UP001152797">
    <property type="component" value="Unassembled WGS sequence"/>
</dbReference>
<proteinExistence type="predicted"/>
<dbReference type="Pfam" id="PF00023">
    <property type="entry name" value="Ank"/>
    <property type="match status" value="1"/>
</dbReference>
<dbReference type="InterPro" id="IPR036770">
    <property type="entry name" value="Ankyrin_rpt-contain_sf"/>
</dbReference>
<reference evidence="4" key="1">
    <citation type="submission" date="2022-10" db="EMBL/GenBank/DDBJ databases">
        <authorList>
            <person name="Chen Y."/>
            <person name="Dougan E. K."/>
            <person name="Chan C."/>
            <person name="Rhodes N."/>
            <person name="Thang M."/>
        </authorList>
    </citation>
    <scope>NUCLEOTIDE SEQUENCE</scope>
</reference>
<dbReference type="AlphaFoldDB" id="A0A9P1C0P1"/>
<dbReference type="PROSITE" id="PS50297">
    <property type="entry name" value="ANK_REP_REGION"/>
    <property type="match status" value="3"/>
</dbReference>
<dbReference type="Gene3D" id="2.60.120.650">
    <property type="entry name" value="Cupin"/>
    <property type="match status" value="1"/>
</dbReference>
<dbReference type="PROSITE" id="PS50088">
    <property type="entry name" value="ANK_REPEAT"/>
    <property type="match status" value="3"/>
</dbReference>
<dbReference type="SUPFAM" id="SSF48403">
    <property type="entry name" value="Ankyrin repeat"/>
    <property type="match status" value="1"/>
</dbReference>
<dbReference type="Pfam" id="PF12796">
    <property type="entry name" value="Ank_2"/>
    <property type="match status" value="2"/>
</dbReference>
<name>A0A9P1C0P1_9DINO</name>
<keyword evidence="2 3" id="KW-0040">ANK repeat</keyword>
<comment type="caution">
    <text evidence="4">The sequence shown here is derived from an EMBL/GenBank/DDBJ whole genome shotgun (WGS) entry which is preliminary data.</text>
</comment>
<feature type="repeat" description="ANK" evidence="3">
    <location>
        <begin position="332"/>
        <end position="364"/>
    </location>
</feature>
<dbReference type="PANTHER" id="PTHR24201:SF2">
    <property type="entry name" value="ANKYRIN REPEAT DOMAIN-CONTAINING PROTEIN 42"/>
    <property type="match status" value="1"/>
</dbReference>
<keyword evidence="6" id="KW-1185">Reference proteome</keyword>
<keyword evidence="1" id="KW-0677">Repeat</keyword>
<dbReference type="SMART" id="SM00248">
    <property type="entry name" value="ANK"/>
    <property type="match status" value="5"/>
</dbReference>
<evidence type="ECO:0000313" key="5">
    <source>
        <dbReference type="EMBL" id="CAL4770271.1"/>
    </source>
</evidence>
<dbReference type="EMBL" id="CAMXCT010000762">
    <property type="protein sequence ID" value="CAI3982959.1"/>
    <property type="molecule type" value="Genomic_DNA"/>
</dbReference>
<dbReference type="EMBL" id="CAMXCT030000762">
    <property type="protein sequence ID" value="CAL4770271.1"/>
    <property type="molecule type" value="Genomic_DNA"/>
</dbReference>